<accession>A0ABX1YJA8</accession>
<name>A0ABX1YJA8_9BACL</name>
<proteinExistence type="predicted"/>
<dbReference type="InterPro" id="IPR023393">
    <property type="entry name" value="START-like_dom_sf"/>
</dbReference>
<organism evidence="1 2">
    <name type="scientific">Paenibacillus phytohabitans</name>
    <dbReference type="NCBI Taxonomy" id="2654978"/>
    <lineage>
        <taxon>Bacteria</taxon>
        <taxon>Bacillati</taxon>
        <taxon>Bacillota</taxon>
        <taxon>Bacilli</taxon>
        <taxon>Bacillales</taxon>
        <taxon>Paenibacillaceae</taxon>
        <taxon>Paenibacillus</taxon>
    </lineage>
</organism>
<dbReference type="Gene3D" id="3.30.530.20">
    <property type="match status" value="1"/>
</dbReference>
<evidence type="ECO:0000313" key="2">
    <source>
        <dbReference type="Proteomes" id="UP000596857"/>
    </source>
</evidence>
<keyword evidence="2" id="KW-1185">Reference proteome</keyword>
<sequence>MNTIREACTVTTIQNSIWIQADRNTVFDRTNDIAGWTDLFTEYKETRVLEQGESYIRFELTTFPEPNRPSRSWTSERWLDRPNFRITARRLAPLLPFKHMNLEWLYEEQGEGTYMTWIQEFEVDPASGLTAEQVEAHLNRTTKEQMEAVKLNIEKPRIRS</sequence>
<dbReference type="Proteomes" id="UP000596857">
    <property type="component" value="Unassembled WGS sequence"/>
</dbReference>
<dbReference type="InterPro" id="IPR019587">
    <property type="entry name" value="Polyketide_cyclase/dehydratase"/>
</dbReference>
<dbReference type="EMBL" id="WHOB01000039">
    <property type="protein sequence ID" value="NOU80041.1"/>
    <property type="molecule type" value="Genomic_DNA"/>
</dbReference>
<protein>
    <submittedName>
        <fullName evidence="1">Polyketide cyclase</fullName>
    </submittedName>
</protein>
<gene>
    <name evidence="1" type="ORF">GC101_14290</name>
</gene>
<dbReference type="Pfam" id="PF10604">
    <property type="entry name" value="Polyketide_cyc2"/>
    <property type="match status" value="1"/>
</dbReference>
<comment type="caution">
    <text evidence="1">The sequence shown here is derived from an EMBL/GenBank/DDBJ whole genome shotgun (WGS) entry which is preliminary data.</text>
</comment>
<dbReference type="SUPFAM" id="SSF55961">
    <property type="entry name" value="Bet v1-like"/>
    <property type="match status" value="1"/>
</dbReference>
<reference evidence="1 2" key="1">
    <citation type="submission" date="2019-10" db="EMBL/GenBank/DDBJ databases">
        <title>Description of Paenibacillus terricola sp. nov.</title>
        <authorList>
            <person name="Carlier A."/>
            <person name="Qi S."/>
        </authorList>
    </citation>
    <scope>NUCLEOTIDE SEQUENCE [LARGE SCALE GENOMIC DNA]</scope>
    <source>
        <strain evidence="1 2">LMG 31459</strain>
    </source>
</reference>
<evidence type="ECO:0000313" key="1">
    <source>
        <dbReference type="EMBL" id="NOU80041.1"/>
    </source>
</evidence>